<gene>
    <name evidence="2" type="ORF">SAMN02745751_03652</name>
</gene>
<dbReference type="OrthoDB" id="1953790at2"/>
<keyword evidence="1" id="KW-1133">Transmembrane helix</keyword>
<feature type="transmembrane region" description="Helical" evidence="1">
    <location>
        <begin position="104"/>
        <end position="123"/>
    </location>
</feature>
<feature type="transmembrane region" description="Helical" evidence="1">
    <location>
        <begin position="61"/>
        <end position="84"/>
    </location>
</feature>
<keyword evidence="1" id="KW-0812">Transmembrane</keyword>
<evidence type="ECO:0000256" key="1">
    <source>
        <dbReference type="SAM" id="Phobius"/>
    </source>
</evidence>
<evidence type="ECO:0000313" key="3">
    <source>
        <dbReference type="Proteomes" id="UP000184052"/>
    </source>
</evidence>
<evidence type="ECO:0000313" key="2">
    <source>
        <dbReference type="EMBL" id="SHJ89262.1"/>
    </source>
</evidence>
<sequence>MITIKEKTKDIMVLMLPVFWVLIIIFVYNGIALYGMYLAIAIATVSIILGLSEGEKINNKLFITLCVGWVILMTVSVTGMIYYYNLFGNDAPSFTILGMHPSGFFLYIVYWLGNLLFLSLNLYRLKDIWLPEKKWDNFVEYAKTIQVNQTKSTLNK</sequence>
<feature type="transmembrane region" description="Helical" evidence="1">
    <location>
        <begin position="12"/>
        <end position="28"/>
    </location>
</feature>
<protein>
    <submittedName>
        <fullName evidence="2">Uncharacterized protein</fullName>
    </submittedName>
</protein>
<reference evidence="2 3" key="1">
    <citation type="submission" date="2016-11" db="EMBL/GenBank/DDBJ databases">
        <authorList>
            <person name="Jaros S."/>
            <person name="Januszkiewicz K."/>
            <person name="Wedrychowicz H."/>
        </authorList>
    </citation>
    <scope>NUCLEOTIDE SEQUENCE [LARGE SCALE GENOMIC DNA]</scope>
    <source>
        <strain evidence="2 3">DSM 17477</strain>
    </source>
</reference>
<keyword evidence="1" id="KW-0472">Membrane</keyword>
<organism evidence="2 3">
    <name type="scientific">Dethiosulfatibacter aminovorans DSM 17477</name>
    <dbReference type="NCBI Taxonomy" id="1121476"/>
    <lineage>
        <taxon>Bacteria</taxon>
        <taxon>Bacillati</taxon>
        <taxon>Bacillota</taxon>
        <taxon>Tissierellia</taxon>
        <taxon>Dethiosulfatibacter</taxon>
    </lineage>
</organism>
<keyword evidence="3" id="KW-1185">Reference proteome</keyword>
<dbReference type="RefSeq" id="WP_073051109.1">
    <property type="nucleotide sequence ID" value="NZ_FQZL01000055.1"/>
</dbReference>
<proteinExistence type="predicted"/>
<accession>A0A1M6N0X6</accession>
<feature type="transmembrane region" description="Helical" evidence="1">
    <location>
        <begin position="34"/>
        <end position="52"/>
    </location>
</feature>
<dbReference type="EMBL" id="FQZL01000055">
    <property type="protein sequence ID" value="SHJ89262.1"/>
    <property type="molecule type" value="Genomic_DNA"/>
</dbReference>
<name>A0A1M6N0X6_9FIRM</name>
<dbReference type="AlphaFoldDB" id="A0A1M6N0X6"/>
<dbReference type="STRING" id="1121476.SAMN02745751_03652"/>
<dbReference type="Proteomes" id="UP000184052">
    <property type="component" value="Unassembled WGS sequence"/>
</dbReference>